<accession>A0AC35TYA3</accession>
<proteinExistence type="predicted"/>
<dbReference type="Proteomes" id="UP000095286">
    <property type="component" value="Unplaced"/>
</dbReference>
<evidence type="ECO:0000313" key="2">
    <source>
        <dbReference type="WBParaSite" id="RSKR_0000512100.1"/>
    </source>
</evidence>
<reference evidence="2" key="1">
    <citation type="submission" date="2016-11" db="UniProtKB">
        <authorList>
            <consortium name="WormBaseParasite"/>
        </authorList>
    </citation>
    <scope>IDENTIFICATION</scope>
    <source>
        <strain evidence="2">KR3021</strain>
    </source>
</reference>
<sequence length="441" mass="49437">MDSIQLSFLEAVATGDTCKIKELLGSGLVNPNFHHKINGWTALHWAARRNFVSIGYDLINYGFSVTSKTLEGKIPFEVLPKNCSEELKALLVVEGSDIMVSANEQGDNLEFVPNYIKNPPFPHLNRGNNDSGIDLKMEQFKSSKSPESPLSPNGEKVFSYGRRDSLNKTRFLLVRTSSFNGKEAFRRITLPGGGSIHLLKQVIEKSMKCGPIRQILTLPHNILIEEDNQLREFSDCQKIDVIFEPNDETNNDRRPSLSESTSSQEGSSSIGSLKEVEGNNIKYTSNPIRRAKDIYVKNQAMEEDKIEAIISGQNENDGEEEVSSDVSNESFPEIRDRLNTENFVVPHKDSVAEAARKDAELNKKVEARKASYRVVPTKKTSQVEDEEEEVNEVFVEATVPLVVEHEEEKKYEKLKRYVLYAAGVAAVGVVGLVVVRMFKSH</sequence>
<evidence type="ECO:0000313" key="1">
    <source>
        <dbReference type="Proteomes" id="UP000095286"/>
    </source>
</evidence>
<protein>
    <submittedName>
        <fullName evidence="2">ANK_REP_REGION domain-containing protein</fullName>
    </submittedName>
</protein>
<name>A0AC35TYA3_9BILA</name>
<organism evidence="1 2">
    <name type="scientific">Rhabditophanes sp. KR3021</name>
    <dbReference type="NCBI Taxonomy" id="114890"/>
    <lineage>
        <taxon>Eukaryota</taxon>
        <taxon>Metazoa</taxon>
        <taxon>Ecdysozoa</taxon>
        <taxon>Nematoda</taxon>
        <taxon>Chromadorea</taxon>
        <taxon>Rhabditida</taxon>
        <taxon>Tylenchina</taxon>
        <taxon>Panagrolaimomorpha</taxon>
        <taxon>Strongyloidoidea</taxon>
        <taxon>Alloionematidae</taxon>
        <taxon>Rhabditophanes</taxon>
    </lineage>
</organism>
<dbReference type="WBParaSite" id="RSKR_0000512100.1">
    <property type="protein sequence ID" value="RSKR_0000512100.1"/>
    <property type="gene ID" value="RSKR_0000512100"/>
</dbReference>